<keyword evidence="1" id="KW-0732">Signal</keyword>
<evidence type="ECO:0000313" key="3">
    <source>
        <dbReference type="EMBL" id="OQB72694.1"/>
    </source>
</evidence>
<dbReference type="GO" id="GO:0005975">
    <property type="term" value="P:carbohydrate metabolic process"/>
    <property type="evidence" value="ECO:0007669"/>
    <property type="project" value="InterPro"/>
</dbReference>
<gene>
    <name evidence="3" type="primary">bgaA_1</name>
    <name evidence="3" type="ORF">BWX89_01244</name>
</gene>
<evidence type="ECO:0000259" key="2">
    <source>
        <dbReference type="Pfam" id="PF08532"/>
    </source>
</evidence>
<reference evidence="3" key="1">
    <citation type="submission" date="2017-02" db="EMBL/GenBank/DDBJ databases">
        <title>Delving into the versatile metabolic prowess of the omnipresent phylum Bacteroidetes.</title>
        <authorList>
            <person name="Nobu M.K."/>
            <person name="Mei R."/>
            <person name="Narihiro T."/>
            <person name="Kuroda K."/>
            <person name="Liu W.-T."/>
        </authorList>
    </citation>
    <scope>NUCLEOTIDE SEQUENCE</scope>
    <source>
        <strain evidence="3">ADurb.Bin131</strain>
    </source>
</reference>
<dbReference type="EC" id="3.2.1.23" evidence="3"/>
<accession>A0A1V6C763</accession>
<sequence length="1021" mass="117057">MIKNFLCKMFGLLYFASSLCFAETLYLDANTFSVSGNGWKPNQTGYIARQATWMKVLHGADGEFDSTASKEFEIKKPGTYKIWVRYLQSYYYRGPFHISIFSGENKIAGYDFDIQRKGEYVDIDYVWDGFDVHLDQGTYKIVISKIDKNARYYFYTRAIDCILITDGLNEQPDNSPFGPQLYVRIEFGSGHEKPFYVHIFGNYYRAPWYGHFALSNSGLEQTLQPSQGEKVFFKSNQKTPWLNITKLMYFDSGVNLTLSARYSYYDIAPRLNATFYFAYAPDEKAIVKIIRRDVMGSMRIIIPPDFKEQENAEKFTTDLELAEKYGTIADAAKWPEIGRKPQIFPFFVSANIPTVNQEYPAIAKIDQKTFDREWKTLDYFGFSNKEKIILSSNVWNAGLRKDYLCYCGVNVSAVENTAKVEAEQFKKQGKNPEKISYCMTMDEPGGLSVEHLLKCQICTQKFRQYLQEMKLIPENFGVNNWDLVNPVDSTQKDTQPEIFYYTQKFRTFALSKLLRLQRESLENAYGTKFPVNVNFSDGVVYIANFGCIGVDYFDLLDSDDNNSIWSEDWANGSSTRQCTAYNSEIMRSAAMKNNQVPGHYLIGYAGRSPWTMKTYTASHVARDNKILNAYWYGPIWSAHEAGPPWNNHSIQARTDMWYSLAEIIREIGASEDLLYPAKKRKSQVAICYCSSSDIWEIGENYAYGFERMHTWLALAHNQIPVDFLSEKMIEQGNLSQYKVAYLSGTCISENSAEQIKRWVQKGGTLVLTANAALKNQFNRPLTVFDEMLPVKRISSFEISKFLNSGRYLDSLKVEDIVTTNTGARLDVISVKQKMVVKPKSMVLGTFSDSSPAVVYGRYGKGSVYCEGFLPAIAYIRNALIERNRVMEKIQDVNALPEPEPYEVVSDDLLIKRAFEPWKYPAEYRDFICLPMVNAKLDMPVKCSVPLVDAVIMDSKKGSVLVLSNYTFQPIKDVILDVKVNQRVLRVESVHSGQLKFRKSGFNRISFSVPLIETDFIKIHYR</sequence>
<dbReference type="InterPro" id="IPR013738">
    <property type="entry name" value="Beta_galactosidase_Trimer"/>
</dbReference>
<organism evidence="3">
    <name type="scientific">candidate division TA06 bacterium ADurb.Bin131</name>
    <dbReference type="NCBI Taxonomy" id="1852827"/>
    <lineage>
        <taxon>Bacteria</taxon>
        <taxon>Bacteria division TA06</taxon>
    </lineage>
</organism>
<feature type="domain" description="Beta-galactosidase trimerisation" evidence="2">
    <location>
        <begin position="707"/>
        <end position="868"/>
    </location>
</feature>
<keyword evidence="3" id="KW-0378">Hydrolase</keyword>
<dbReference type="Gene3D" id="3.40.50.880">
    <property type="match status" value="1"/>
</dbReference>
<name>A0A1V6C763_UNCT6</name>
<keyword evidence="3" id="KW-0326">Glycosidase</keyword>
<evidence type="ECO:0000256" key="1">
    <source>
        <dbReference type="SAM" id="SignalP"/>
    </source>
</evidence>
<feature type="chain" id="PRO_5012596152" evidence="1">
    <location>
        <begin position="23"/>
        <end position="1021"/>
    </location>
</feature>
<dbReference type="CDD" id="cd03143">
    <property type="entry name" value="A4_beta-galactosidase_middle_domain"/>
    <property type="match status" value="1"/>
</dbReference>
<feature type="signal peptide" evidence="1">
    <location>
        <begin position="1"/>
        <end position="22"/>
    </location>
</feature>
<dbReference type="Pfam" id="PF08532">
    <property type="entry name" value="Glyco_hydro_42M"/>
    <property type="match status" value="1"/>
</dbReference>
<dbReference type="InterPro" id="IPR029062">
    <property type="entry name" value="Class_I_gatase-like"/>
</dbReference>
<dbReference type="SUPFAM" id="SSF52317">
    <property type="entry name" value="Class I glutamine amidotransferase-like"/>
    <property type="match status" value="1"/>
</dbReference>
<dbReference type="AlphaFoldDB" id="A0A1V6C763"/>
<proteinExistence type="predicted"/>
<protein>
    <submittedName>
        <fullName evidence="3">Beta-galactosidase BgaA</fullName>
        <ecNumber evidence="3">3.2.1.23</ecNumber>
    </submittedName>
</protein>
<comment type="caution">
    <text evidence="3">The sequence shown here is derived from an EMBL/GenBank/DDBJ whole genome shotgun (WGS) entry which is preliminary data.</text>
</comment>
<dbReference type="GO" id="GO:0004565">
    <property type="term" value="F:beta-galactosidase activity"/>
    <property type="evidence" value="ECO:0007669"/>
    <property type="project" value="UniProtKB-EC"/>
</dbReference>
<dbReference type="EMBL" id="MWDQ01000117">
    <property type="protein sequence ID" value="OQB72694.1"/>
    <property type="molecule type" value="Genomic_DNA"/>
</dbReference>
<dbReference type="Proteomes" id="UP000485562">
    <property type="component" value="Unassembled WGS sequence"/>
</dbReference>